<feature type="transmembrane region" description="Helical" evidence="9">
    <location>
        <begin position="839"/>
        <end position="860"/>
    </location>
</feature>
<keyword evidence="7 9" id="KW-0406">Ion transport</keyword>
<accession>A0AAD9P2P1</accession>
<organism evidence="13 14">
    <name type="scientific">Ridgeia piscesae</name>
    <name type="common">Tubeworm</name>
    <dbReference type="NCBI Taxonomy" id="27915"/>
    <lineage>
        <taxon>Eukaryota</taxon>
        <taxon>Metazoa</taxon>
        <taxon>Spiralia</taxon>
        <taxon>Lophotrochozoa</taxon>
        <taxon>Annelida</taxon>
        <taxon>Polychaeta</taxon>
        <taxon>Sedentaria</taxon>
        <taxon>Canalipalpata</taxon>
        <taxon>Sabellida</taxon>
        <taxon>Siboglinidae</taxon>
        <taxon>Ridgeia</taxon>
    </lineage>
</organism>
<dbReference type="InterPro" id="IPR016152">
    <property type="entry name" value="PTrfase/Anion_transptr"/>
</dbReference>
<feature type="transmembrane region" description="Helical" evidence="9">
    <location>
        <begin position="794"/>
        <end position="812"/>
    </location>
</feature>
<comment type="caution">
    <text evidence="9">Lacks conserved residue(s) required for the propagation of feature annotation.</text>
</comment>
<feature type="transmembrane region" description="Helical" evidence="9">
    <location>
        <begin position="967"/>
        <end position="993"/>
    </location>
</feature>
<feature type="region of interest" description="Disordered" evidence="10">
    <location>
        <begin position="42"/>
        <end position="86"/>
    </location>
</feature>
<protein>
    <recommendedName>
        <fullName evidence="9">Anion exchange protein</fullName>
    </recommendedName>
</protein>
<keyword evidence="3 9" id="KW-0813">Transport</keyword>
<keyword evidence="4" id="KW-1003">Cell membrane</keyword>
<feature type="transmembrane region" description="Helical" evidence="9">
    <location>
        <begin position="619"/>
        <end position="639"/>
    </location>
</feature>
<dbReference type="SUPFAM" id="SSF55804">
    <property type="entry name" value="Phoshotransferase/anion transport protein"/>
    <property type="match status" value="1"/>
</dbReference>
<dbReference type="NCBIfam" id="TIGR00834">
    <property type="entry name" value="ae"/>
    <property type="match status" value="1"/>
</dbReference>
<feature type="transmembrane region" description="Helical" evidence="9">
    <location>
        <begin position="941"/>
        <end position="960"/>
    </location>
</feature>
<evidence type="ECO:0000256" key="9">
    <source>
        <dbReference type="RuleBase" id="RU362035"/>
    </source>
</evidence>
<feature type="domain" description="Bicarbonate transporter-like transmembrane" evidence="11">
    <location>
        <begin position="504"/>
        <end position="1070"/>
    </location>
</feature>
<evidence type="ECO:0000259" key="11">
    <source>
        <dbReference type="Pfam" id="PF00955"/>
    </source>
</evidence>
<dbReference type="InterPro" id="IPR003020">
    <property type="entry name" value="HCO3_transpt_euk"/>
</dbReference>
<evidence type="ECO:0000256" key="7">
    <source>
        <dbReference type="ARBA" id="ARBA00023065"/>
    </source>
</evidence>
<feature type="compositionally biased region" description="Basic and acidic residues" evidence="10">
    <location>
        <begin position="235"/>
        <end position="246"/>
    </location>
</feature>
<dbReference type="Proteomes" id="UP001209878">
    <property type="component" value="Unassembled WGS sequence"/>
</dbReference>
<evidence type="ECO:0000256" key="10">
    <source>
        <dbReference type="SAM" id="MobiDB-lite"/>
    </source>
</evidence>
<dbReference type="GO" id="GO:0051453">
    <property type="term" value="P:regulation of intracellular pH"/>
    <property type="evidence" value="ECO:0007669"/>
    <property type="project" value="TreeGrafter"/>
</dbReference>
<keyword evidence="8 9" id="KW-0472">Membrane</keyword>
<dbReference type="Gene3D" id="1.10.287.570">
    <property type="entry name" value="Helical hairpin bin"/>
    <property type="match status" value="1"/>
</dbReference>
<dbReference type="PANTHER" id="PTHR11453:SF36">
    <property type="entry name" value="ANION EXCHANGE PROTEIN"/>
    <property type="match status" value="1"/>
</dbReference>
<evidence type="ECO:0000256" key="4">
    <source>
        <dbReference type="ARBA" id="ARBA00022475"/>
    </source>
</evidence>
<comment type="subcellular location">
    <subcellularLocation>
        <location evidence="1">Cell membrane</location>
        <topology evidence="1">Multi-pass membrane protein</topology>
    </subcellularLocation>
    <subcellularLocation>
        <location evidence="9">Membrane</location>
        <topology evidence="9">Multi-pass membrane protein</topology>
    </subcellularLocation>
</comment>
<sequence>MEPIRDHGSFANVPLWDDDVDAHHTARWQHHAMYVGLRLPQHHRRRHHRRHHERGGAGSGSSASRKMEQPKERDAAKVAHEPPSQRVQFILGMTEEDGTEILQTHEVFCEMDELRYGGDDNDIIWKEAARWIKFEEDVEEGGERWSKPHVATLSLHSLFELRKGIMSGTVMLDVDANNLSQLIDLITDNMVASKQLEEKIRDQVSNILLRHHHHQHDKKEGRGLPLIRSLAEIGKRSSDKHIEDKGGASAPNLHMSSGSTSSSVTERSGNSLRLPGLRKIASGGSLKKTLRDMKPSNSSGGVHKNLSQTDLKKAESGEVTDGHSAARMYNEHFFKKIPHGAETANILIGEVNFLTYPIIAFVRLQRAQMLGDLTEVPVPTRFIFLLLGPMGDIVRYREIGRSIGTLMSDEVFHDVAYKAKNREDLLSAIDEFLDQVTVLPPGEWDPAIRIEPPKSIPSQEPRKTHGAKTGQSPGVPNGLMVVEDMVDGDGGEEHGDHTLVRTGRLFGGLIADVKRKVPWYLSDYTDALHPQCLASLFFMYFACLAPIVTFGGLLGDATDNNIAAMESLMSGAVCGISYHMFAGQPLTIIGSTGPVLVFETIVYRVSIEYNLSYLSVRCWIGLWICVILLLMVAFDLSALVRYITRFTEESFATLIALIFIVEAFKKLLHINNHYPFNSHHGQLLDYTCECRAPSGNGTGNDSTAGFDQMVTMSGVNQSYGSNGTFNWTALSTEQCETMGGDFVDIGCDTPHYVPDVFFFSCLLFLGTFLISLSLKEFKTMRFFTTRIRGIVSDFAVTLAILLMVLLHALVGIRTPTLTVPEEFRPTLPTRGWVVNPFDIPVWVIPATILPAILATILIFMDQQITAVIVNRKENKLRKGGGYHLDLLLISLQIGICSVLGTPWFVAATVLSINHVRSLTRESESSAPGERPKFLGIREQRVTGVLVFIMVGLSGFFSSVLKMIPMSVLYGVFLFMGVSSMVGVQLIQRILIVFMPPKYQPDYMFLRTVPLRRVHMFTAVQVACLAVLWVIKTIKSISIVFPIMVLAMCFVRKSLDWVFTRHELKWLDDIIPESHKREKEEKQIMMMEQEMENILEISGGAVNIPLKDGKSINIPVDMLNISEEVSKTGIWKQMSAVDTNNGLKSVKRERRHSSIVLRDGAHKRRSYSSVKFEEAESEELETLVVNPDIVIDPPSSTASATTTGTKNDVKVIGQSKKRT</sequence>
<evidence type="ECO:0000256" key="2">
    <source>
        <dbReference type="ARBA" id="ARBA00010993"/>
    </source>
</evidence>
<feature type="compositionally biased region" description="Low complexity" evidence="10">
    <location>
        <begin position="256"/>
        <end position="271"/>
    </location>
</feature>
<dbReference type="InterPro" id="IPR011531">
    <property type="entry name" value="HCO3_transpt-like_TM_dom"/>
</dbReference>
<dbReference type="PANTHER" id="PTHR11453">
    <property type="entry name" value="ANION EXCHANGE PROTEIN"/>
    <property type="match status" value="1"/>
</dbReference>
<comment type="caution">
    <text evidence="13">The sequence shown here is derived from an EMBL/GenBank/DDBJ whole genome shotgun (WGS) entry which is preliminary data.</text>
</comment>
<dbReference type="GO" id="GO:0008510">
    <property type="term" value="F:sodium:bicarbonate symporter activity"/>
    <property type="evidence" value="ECO:0007669"/>
    <property type="project" value="TreeGrafter"/>
</dbReference>
<dbReference type="GO" id="GO:0005452">
    <property type="term" value="F:solute:inorganic anion antiporter activity"/>
    <property type="evidence" value="ECO:0007669"/>
    <property type="project" value="InterPro"/>
</dbReference>
<dbReference type="Gene3D" id="3.40.930.10">
    <property type="entry name" value="Mannitol-specific EII, Chain A"/>
    <property type="match status" value="1"/>
</dbReference>
<keyword evidence="5 9" id="KW-0812">Transmembrane</keyword>
<dbReference type="GO" id="GO:0005886">
    <property type="term" value="C:plasma membrane"/>
    <property type="evidence" value="ECO:0007669"/>
    <property type="project" value="UniProtKB-SubCell"/>
</dbReference>
<evidence type="ECO:0000256" key="6">
    <source>
        <dbReference type="ARBA" id="ARBA00022989"/>
    </source>
</evidence>
<feature type="compositionally biased region" description="Basic and acidic residues" evidence="10">
    <location>
        <begin position="65"/>
        <end position="80"/>
    </location>
</feature>
<dbReference type="InterPro" id="IPR013769">
    <property type="entry name" value="Band3_cytoplasmic_dom"/>
</dbReference>
<feature type="region of interest" description="Disordered" evidence="10">
    <location>
        <begin position="448"/>
        <end position="475"/>
    </location>
</feature>
<evidence type="ECO:0000259" key="12">
    <source>
        <dbReference type="Pfam" id="PF07565"/>
    </source>
</evidence>
<dbReference type="Pfam" id="PF07565">
    <property type="entry name" value="Band_3_cyto"/>
    <property type="match status" value="1"/>
</dbReference>
<feature type="compositionally biased region" description="Low complexity" evidence="10">
    <location>
        <begin position="1194"/>
        <end position="1204"/>
    </location>
</feature>
<evidence type="ECO:0000256" key="3">
    <source>
        <dbReference type="ARBA" id="ARBA00022448"/>
    </source>
</evidence>
<gene>
    <name evidence="13" type="ORF">NP493_180g05005</name>
</gene>
<evidence type="ECO:0000313" key="14">
    <source>
        <dbReference type="Proteomes" id="UP001209878"/>
    </source>
</evidence>
<feature type="region of interest" description="Disordered" evidence="10">
    <location>
        <begin position="235"/>
        <end position="317"/>
    </location>
</feature>
<evidence type="ECO:0000256" key="5">
    <source>
        <dbReference type="ARBA" id="ARBA00022692"/>
    </source>
</evidence>
<comment type="similarity">
    <text evidence="2 9">Belongs to the anion exchanger (TC 2.A.31) family.</text>
</comment>
<dbReference type="AlphaFoldDB" id="A0AAD9P2P1"/>
<feature type="compositionally biased region" description="Polar residues" evidence="10">
    <location>
        <begin position="295"/>
        <end position="309"/>
    </location>
</feature>
<dbReference type="Pfam" id="PF00955">
    <property type="entry name" value="HCO3_cotransp"/>
    <property type="match status" value="1"/>
</dbReference>
<keyword evidence="14" id="KW-1185">Reference proteome</keyword>
<feature type="compositionally biased region" description="Basic residues" evidence="10">
    <location>
        <begin position="42"/>
        <end position="53"/>
    </location>
</feature>
<evidence type="ECO:0000256" key="1">
    <source>
        <dbReference type="ARBA" id="ARBA00004651"/>
    </source>
</evidence>
<dbReference type="EMBL" id="JAODUO010000180">
    <property type="protein sequence ID" value="KAK2187036.1"/>
    <property type="molecule type" value="Genomic_DNA"/>
</dbReference>
<feature type="region of interest" description="Disordered" evidence="10">
    <location>
        <begin position="1185"/>
        <end position="1218"/>
    </location>
</feature>
<feature type="domain" description="Band 3 cytoplasmic" evidence="12">
    <location>
        <begin position="105"/>
        <end position="446"/>
    </location>
</feature>
<feature type="transmembrane region" description="Helical" evidence="9">
    <location>
        <begin position="533"/>
        <end position="555"/>
    </location>
</feature>
<dbReference type="GO" id="GO:0008509">
    <property type="term" value="F:monoatomic anion transmembrane transporter activity"/>
    <property type="evidence" value="ECO:0007669"/>
    <property type="project" value="InterPro"/>
</dbReference>
<feature type="transmembrane region" description="Helical" evidence="9">
    <location>
        <begin position="756"/>
        <end position="774"/>
    </location>
</feature>
<feature type="transmembrane region" description="Helical" evidence="9">
    <location>
        <begin position="881"/>
        <end position="905"/>
    </location>
</feature>
<feature type="transmembrane region" description="Helical" evidence="9">
    <location>
        <begin position="651"/>
        <end position="668"/>
    </location>
</feature>
<dbReference type="PRINTS" id="PR01231">
    <property type="entry name" value="HCO3TRNSPORT"/>
</dbReference>
<evidence type="ECO:0000313" key="13">
    <source>
        <dbReference type="EMBL" id="KAK2187036.1"/>
    </source>
</evidence>
<proteinExistence type="inferred from homology"/>
<keyword evidence="6 9" id="KW-1133">Transmembrane helix</keyword>
<dbReference type="FunFam" id="1.10.287.570:FF:000001">
    <property type="entry name" value="Anion exchange protein"/>
    <property type="match status" value="1"/>
</dbReference>
<reference evidence="13" key="1">
    <citation type="journal article" date="2023" name="Mol. Biol. Evol.">
        <title>Third-Generation Sequencing Reveals the Adaptive Role of the Epigenome in Three Deep-Sea Polychaetes.</title>
        <authorList>
            <person name="Perez M."/>
            <person name="Aroh O."/>
            <person name="Sun Y."/>
            <person name="Lan Y."/>
            <person name="Juniper S.K."/>
            <person name="Young C.R."/>
            <person name="Angers B."/>
            <person name="Qian P.Y."/>
        </authorList>
    </citation>
    <scope>NUCLEOTIDE SEQUENCE</scope>
    <source>
        <strain evidence="13">R07B-5</strain>
    </source>
</reference>
<evidence type="ECO:0000256" key="8">
    <source>
        <dbReference type="ARBA" id="ARBA00023136"/>
    </source>
</evidence>
<name>A0AAD9P2P1_RIDPI</name>